<evidence type="ECO:0000259" key="3">
    <source>
        <dbReference type="PROSITE" id="PS51677"/>
    </source>
</evidence>
<name>A0A4R3K5C7_9FIRM</name>
<dbReference type="InterPro" id="IPR011330">
    <property type="entry name" value="Glyco_hydro/deAcase_b/a-brl"/>
</dbReference>
<keyword evidence="5" id="KW-1185">Reference proteome</keyword>
<proteinExistence type="predicted"/>
<comment type="caution">
    <text evidence="4">The sequence shown here is derived from an EMBL/GenBank/DDBJ whole genome shotgun (WGS) entry which is preliminary data.</text>
</comment>
<dbReference type="InterPro" id="IPR051398">
    <property type="entry name" value="Polysacch_Deacetylase"/>
</dbReference>
<dbReference type="PANTHER" id="PTHR34216">
    <property type="match status" value="1"/>
</dbReference>
<dbReference type="RefSeq" id="WP_132550475.1">
    <property type="nucleotide sequence ID" value="NZ_SMAA01000012.1"/>
</dbReference>
<dbReference type="PROSITE" id="PS51677">
    <property type="entry name" value="NODB"/>
    <property type="match status" value="1"/>
</dbReference>
<evidence type="ECO:0000313" key="4">
    <source>
        <dbReference type="EMBL" id="TCS78028.1"/>
    </source>
</evidence>
<comment type="subcellular location">
    <subcellularLocation>
        <location evidence="1">Secreted</location>
    </subcellularLocation>
</comment>
<gene>
    <name evidence="4" type="ORF">EDC37_11269</name>
</gene>
<reference evidence="4 5" key="1">
    <citation type="submission" date="2019-03" db="EMBL/GenBank/DDBJ databases">
        <title>Genomic Encyclopedia of Type Strains, Phase IV (KMG-IV): sequencing the most valuable type-strain genomes for metagenomic binning, comparative biology and taxonomic classification.</title>
        <authorList>
            <person name="Goeker M."/>
        </authorList>
    </citation>
    <scope>NUCLEOTIDE SEQUENCE [LARGE SCALE GENOMIC DNA]</scope>
    <source>
        <strain evidence="4 5">DSM 20467</strain>
    </source>
</reference>
<organism evidence="4 5">
    <name type="scientific">Pectinatus cerevisiiphilus</name>
    <dbReference type="NCBI Taxonomy" id="86956"/>
    <lineage>
        <taxon>Bacteria</taxon>
        <taxon>Bacillati</taxon>
        <taxon>Bacillota</taxon>
        <taxon>Negativicutes</taxon>
        <taxon>Selenomonadales</taxon>
        <taxon>Selenomonadaceae</taxon>
        <taxon>Pectinatus</taxon>
    </lineage>
</organism>
<dbReference type="GO" id="GO:0016810">
    <property type="term" value="F:hydrolase activity, acting on carbon-nitrogen (but not peptide) bonds"/>
    <property type="evidence" value="ECO:0007669"/>
    <property type="project" value="InterPro"/>
</dbReference>
<dbReference type="AlphaFoldDB" id="A0A4R3K5C7"/>
<protein>
    <submittedName>
        <fullName evidence="4">Polysaccharide deacetylase</fullName>
    </submittedName>
</protein>
<dbReference type="EMBL" id="SMAA01000012">
    <property type="protein sequence ID" value="TCS78028.1"/>
    <property type="molecule type" value="Genomic_DNA"/>
</dbReference>
<evidence type="ECO:0000256" key="1">
    <source>
        <dbReference type="ARBA" id="ARBA00004613"/>
    </source>
</evidence>
<dbReference type="SUPFAM" id="SSF88713">
    <property type="entry name" value="Glycoside hydrolase/deacetylase"/>
    <property type="match status" value="1"/>
</dbReference>
<dbReference type="Proteomes" id="UP000295188">
    <property type="component" value="Unassembled WGS sequence"/>
</dbReference>
<evidence type="ECO:0000313" key="5">
    <source>
        <dbReference type="Proteomes" id="UP000295188"/>
    </source>
</evidence>
<sequence length="270" mass="30962">MKYSLIKKIILFIFLCFIPIALSSPHALTEGSQELESMGQDGIIVLNYHKIDNMDISLSVRPEDFDKQMAYLKNNNYHIITPDDLYDNLEHGKELPSNPVVITFDDGYEDNYKNAYPILKKYGFPATIFVVSSFVSQYPNYLTWDQCRELKANGISIQSHTVSHRSLTELTNEQIKNEITESKKKIDAELGQDTTYFAYPTGTYNLYVAQMLKDAGYRAAFTIKYGTAGSSSNIFALERIPVFHTENTYNSFCKRLNYIPLFEKLGWIKS</sequence>
<dbReference type="PANTHER" id="PTHR34216:SF3">
    <property type="entry name" value="POLY-BETA-1,6-N-ACETYL-D-GLUCOSAMINE N-DEACETYLASE"/>
    <property type="match status" value="1"/>
</dbReference>
<dbReference type="InterPro" id="IPR002509">
    <property type="entry name" value="NODB_dom"/>
</dbReference>
<dbReference type="Pfam" id="PF01522">
    <property type="entry name" value="Polysacc_deac_1"/>
    <property type="match status" value="1"/>
</dbReference>
<dbReference type="OrthoDB" id="9778320at2"/>
<dbReference type="GO" id="GO:0005576">
    <property type="term" value="C:extracellular region"/>
    <property type="evidence" value="ECO:0007669"/>
    <property type="project" value="UniProtKB-SubCell"/>
</dbReference>
<evidence type="ECO:0000256" key="2">
    <source>
        <dbReference type="ARBA" id="ARBA00022729"/>
    </source>
</evidence>
<dbReference type="Gene3D" id="3.20.20.370">
    <property type="entry name" value="Glycoside hydrolase/deacetylase"/>
    <property type="match status" value="1"/>
</dbReference>
<dbReference type="CDD" id="cd10918">
    <property type="entry name" value="CE4_NodB_like_5s_6s"/>
    <property type="match status" value="1"/>
</dbReference>
<accession>A0A4R3K5C7</accession>
<keyword evidence="2" id="KW-0732">Signal</keyword>
<dbReference type="GO" id="GO:0005975">
    <property type="term" value="P:carbohydrate metabolic process"/>
    <property type="evidence" value="ECO:0007669"/>
    <property type="project" value="InterPro"/>
</dbReference>
<feature type="domain" description="NodB homology" evidence="3">
    <location>
        <begin position="98"/>
        <end position="270"/>
    </location>
</feature>